<reference evidence="1" key="1">
    <citation type="journal article" date="2019" name="bioRxiv">
        <title>The Genome of the Zebra Mussel, Dreissena polymorpha: A Resource for Invasive Species Research.</title>
        <authorList>
            <person name="McCartney M.A."/>
            <person name="Auch B."/>
            <person name="Kono T."/>
            <person name="Mallez S."/>
            <person name="Zhang Y."/>
            <person name="Obille A."/>
            <person name="Becker A."/>
            <person name="Abrahante J.E."/>
            <person name="Garbe J."/>
            <person name="Badalamenti J.P."/>
            <person name="Herman A."/>
            <person name="Mangelson H."/>
            <person name="Liachko I."/>
            <person name="Sullivan S."/>
            <person name="Sone E.D."/>
            <person name="Koren S."/>
            <person name="Silverstein K.A.T."/>
            <person name="Beckman K.B."/>
            <person name="Gohl D.M."/>
        </authorList>
    </citation>
    <scope>NUCLEOTIDE SEQUENCE</scope>
    <source>
        <strain evidence="1">Duluth1</strain>
        <tissue evidence="1">Whole animal</tissue>
    </source>
</reference>
<evidence type="ECO:0000313" key="1">
    <source>
        <dbReference type="EMBL" id="KAH3711847.1"/>
    </source>
</evidence>
<protein>
    <submittedName>
        <fullName evidence="1">Uncharacterized protein</fullName>
    </submittedName>
</protein>
<proteinExistence type="predicted"/>
<keyword evidence="2" id="KW-1185">Reference proteome</keyword>
<dbReference type="AlphaFoldDB" id="A0A9D3Z4T9"/>
<accession>A0A9D3Z4T9</accession>
<organism evidence="1 2">
    <name type="scientific">Dreissena polymorpha</name>
    <name type="common">Zebra mussel</name>
    <name type="synonym">Mytilus polymorpha</name>
    <dbReference type="NCBI Taxonomy" id="45954"/>
    <lineage>
        <taxon>Eukaryota</taxon>
        <taxon>Metazoa</taxon>
        <taxon>Spiralia</taxon>
        <taxon>Lophotrochozoa</taxon>
        <taxon>Mollusca</taxon>
        <taxon>Bivalvia</taxon>
        <taxon>Autobranchia</taxon>
        <taxon>Heteroconchia</taxon>
        <taxon>Euheterodonta</taxon>
        <taxon>Imparidentia</taxon>
        <taxon>Neoheterodontei</taxon>
        <taxon>Myida</taxon>
        <taxon>Dreissenoidea</taxon>
        <taxon>Dreissenidae</taxon>
        <taxon>Dreissena</taxon>
    </lineage>
</organism>
<comment type="caution">
    <text evidence="1">The sequence shown here is derived from an EMBL/GenBank/DDBJ whole genome shotgun (WGS) entry which is preliminary data.</text>
</comment>
<name>A0A9D3Z4T9_DREPO</name>
<dbReference type="EMBL" id="JAIWYP010000014">
    <property type="protein sequence ID" value="KAH3711847.1"/>
    <property type="molecule type" value="Genomic_DNA"/>
</dbReference>
<dbReference type="Proteomes" id="UP000828390">
    <property type="component" value="Unassembled WGS sequence"/>
</dbReference>
<reference evidence="1" key="2">
    <citation type="submission" date="2020-11" db="EMBL/GenBank/DDBJ databases">
        <authorList>
            <person name="McCartney M.A."/>
            <person name="Auch B."/>
            <person name="Kono T."/>
            <person name="Mallez S."/>
            <person name="Becker A."/>
            <person name="Gohl D.M."/>
            <person name="Silverstein K.A.T."/>
            <person name="Koren S."/>
            <person name="Bechman K.B."/>
            <person name="Herman A."/>
            <person name="Abrahante J.E."/>
            <person name="Garbe J."/>
        </authorList>
    </citation>
    <scope>NUCLEOTIDE SEQUENCE</scope>
    <source>
        <strain evidence="1">Duluth1</strain>
        <tissue evidence="1">Whole animal</tissue>
    </source>
</reference>
<gene>
    <name evidence="1" type="ORF">DPMN_071522</name>
</gene>
<sequence>MFPCLKPSPNANYYGPWQIRSRQLHGRNPSSKQCKIPSELQAFIYSKLERARKRSAKTKDNGDHVVPPKVRQTSFKNHVCLLCEKKDPISELRHAMTMELGARLIECARN</sequence>
<evidence type="ECO:0000313" key="2">
    <source>
        <dbReference type="Proteomes" id="UP000828390"/>
    </source>
</evidence>